<dbReference type="GO" id="GO:0003899">
    <property type="term" value="F:DNA-directed RNA polymerase activity"/>
    <property type="evidence" value="ECO:0007669"/>
    <property type="project" value="UniProtKB-EC"/>
</dbReference>
<evidence type="ECO:0000259" key="6">
    <source>
        <dbReference type="Pfam" id="PF04992"/>
    </source>
</evidence>
<dbReference type="EMBL" id="JAEAOA010000230">
    <property type="protein sequence ID" value="KAK3607283.1"/>
    <property type="molecule type" value="Genomic_DNA"/>
</dbReference>
<accession>A0AAE0TCJ6</accession>
<dbReference type="Gene3D" id="1.10.132.30">
    <property type="match status" value="1"/>
</dbReference>
<dbReference type="EC" id="2.7.7.6" evidence="1"/>
<dbReference type="GO" id="GO:0006351">
    <property type="term" value="P:DNA-templated transcription"/>
    <property type="evidence" value="ECO:0007669"/>
    <property type="project" value="InterPro"/>
</dbReference>
<gene>
    <name evidence="8" type="ORF">CHS0354_002907</name>
</gene>
<protein>
    <recommendedName>
        <fullName evidence="1">DNA-directed RNA polymerase</fullName>
        <ecNumber evidence="1">2.7.7.6</ecNumber>
    </recommendedName>
</protein>
<dbReference type="InterPro" id="IPR007083">
    <property type="entry name" value="RNA_pol_Rpb1_4"/>
</dbReference>
<evidence type="ECO:0000256" key="3">
    <source>
        <dbReference type="ARBA" id="ARBA00022679"/>
    </source>
</evidence>
<reference evidence="8" key="1">
    <citation type="journal article" date="2021" name="Genome Biol. Evol.">
        <title>A High-Quality Reference Genome for a Parasitic Bivalve with Doubly Uniparental Inheritance (Bivalvia: Unionida).</title>
        <authorList>
            <person name="Smith C.H."/>
        </authorList>
    </citation>
    <scope>NUCLEOTIDE SEQUENCE</scope>
    <source>
        <strain evidence="8">CHS0354</strain>
    </source>
</reference>
<dbReference type="PANTHER" id="PTHR19376:SF37">
    <property type="entry name" value="DNA-DIRECTED RNA POLYMERASE II SUBUNIT RPB1"/>
    <property type="match status" value="1"/>
</dbReference>
<dbReference type="PANTHER" id="PTHR19376">
    <property type="entry name" value="DNA-DIRECTED RNA POLYMERASE"/>
    <property type="match status" value="1"/>
</dbReference>
<keyword evidence="5" id="KW-0804">Transcription</keyword>
<dbReference type="Pfam" id="PF05000">
    <property type="entry name" value="RNA_pol_Rpb1_4"/>
    <property type="match status" value="1"/>
</dbReference>
<dbReference type="Gene3D" id="6.20.50.80">
    <property type="match status" value="1"/>
</dbReference>
<reference evidence="8" key="3">
    <citation type="submission" date="2023-05" db="EMBL/GenBank/DDBJ databases">
        <authorList>
            <person name="Smith C.H."/>
        </authorList>
    </citation>
    <scope>NUCLEOTIDE SEQUENCE</scope>
    <source>
        <strain evidence="8">CHS0354</strain>
        <tissue evidence="8">Mantle</tissue>
    </source>
</reference>
<evidence type="ECO:0000256" key="5">
    <source>
        <dbReference type="ARBA" id="ARBA00023163"/>
    </source>
</evidence>
<reference evidence="8" key="2">
    <citation type="journal article" date="2021" name="Genome Biol. Evol.">
        <title>Developing a high-quality reference genome for a parasitic bivalve with doubly uniparental inheritance (Bivalvia: Unionida).</title>
        <authorList>
            <person name="Smith C.H."/>
        </authorList>
    </citation>
    <scope>NUCLEOTIDE SEQUENCE</scope>
    <source>
        <strain evidence="8">CHS0354</strain>
        <tissue evidence="8">Mantle</tissue>
    </source>
</reference>
<evidence type="ECO:0000259" key="7">
    <source>
        <dbReference type="Pfam" id="PF05000"/>
    </source>
</evidence>
<keyword evidence="9" id="KW-1185">Reference proteome</keyword>
<organism evidence="8 9">
    <name type="scientific">Potamilus streckersoni</name>
    <dbReference type="NCBI Taxonomy" id="2493646"/>
    <lineage>
        <taxon>Eukaryota</taxon>
        <taxon>Metazoa</taxon>
        <taxon>Spiralia</taxon>
        <taxon>Lophotrochozoa</taxon>
        <taxon>Mollusca</taxon>
        <taxon>Bivalvia</taxon>
        <taxon>Autobranchia</taxon>
        <taxon>Heteroconchia</taxon>
        <taxon>Palaeoheterodonta</taxon>
        <taxon>Unionida</taxon>
        <taxon>Unionoidea</taxon>
        <taxon>Unionidae</taxon>
        <taxon>Ambleminae</taxon>
        <taxon>Lampsilini</taxon>
        <taxon>Potamilus</taxon>
    </lineage>
</organism>
<keyword evidence="4" id="KW-0548">Nucleotidyltransferase</keyword>
<name>A0AAE0TCJ6_9BIVA</name>
<evidence type="ECO:0000256" key="2">
    <source>
        <dbReference type="ARBA" id="ARBA00022478"/>
    </source>
</evidence>
<evidence type="ECO:0000313" key="9">
    <source>
        <dbReference type="Proteomes" id="UP001195483"/>
    </source>
</evidence>
<dbReference type="InterPro" id="IPR045867">
    <property type="entry name" value="DNA-dir_RpoC_beta_prime"/>
</dbReference>
<comment type="caution">
    <text evidence="8">The sequence shown here is derived from an EMBL/GenBank/DDBJ whole genome shotgun (WGS) entry which is preliminary data.</text>
</comment>
<evidence type="ECO:0000313" key="8">
    <source>
        <dbReference type="EMBL" id="KAK3607283.1"/>
    </source>
</evidence>
<dbReference type="SUPFAM" id="SSF64484">
    <property type="entry name" value="beta and beta-prime subunits of DNA dependent RNA-polymerase"/>
    <property type="match status" value="1"/>
</dbReference>
<feature type="domain" description="RNA polymerase Rpb1" evidence="7">
    <location>
        <begin position="1"/>
        <end position="39"/>
    </location>
</feature>
<dbReference type="GO" id="GO:0003677">
    <property type="term" value="F:DNA binding"/>
    <property type="evidence" value="ECO:0007669"/>
    <property type="project" value="InterPro"/>
</dbReference>
<keyword evidence="2" id="KW-0240">DNA-directed RNA polymerase</keyword>
<dbReference type="InterPro" id="IPR007075">
    <property type="entry name" value="RNA_pol_Rpb1_6"/>
</dbReference>
<sequence>MACVGQQTVEGKRIPFGFHHRTLPHFIKDDYSLVSRGFVENSFVAGLTPSEFFFHTMAGRDGLIDTYMKTAETGYIRHCLIKAMESVMVKYDGTVRNQAEQLIQLRYGEDGLDAVLVEFQTMPTLKPSNQAFEKNFKFDAYNERQLRRCLTEDIIKDMLGDHHTLQELEKEWDQLKDDREALRQIFPSGDSKIVLPCNLQRMIWNARKIFRIDRYKPTDIHPLKIVEGVKELCKKLVVVPGEDRLSIQANENATLLMKILIRSTLCSKRVIDEFRLSAESF</sequence>
<dbReference type="AlphaFoldDB" id="A0AAE0TCJ6"/>
<evidence type="ECO:0000256" key="1">
    <source>
        <dbReference type="ARBA" id="ARBA00012418"/>
    </source>
</evidence>
<dbReference type="Proteomes" id="UP001195483">
    <property type="component" value="Unassembled WGS sequence"/>
</dbReference>
<feature type="domain" description="RNA polymerase Rpb1" evidence="6">
    <location>
        <begin position="112"/>
        <end position="281"/>
    </location>
</feature>
<proteinExistence type="predicted"/>
<evidence type="ECO:0000256" key="4">
    <source>
        <dbReference type="ARBA" id="ARBA00022695"/>
    </source>
</evidence>
<keyword evidence="3" id="KW-0808">Transferase</keyword>
<dbReference type="Pfam" id="PF04992">
    <property type="entry name" value="RNA_pol_Rpb1_6"/>
    <property type="match status" value="1"/>
</dbReference>
<dbReference type="Gene3D" id="6.10.250.2940">
    <property type="match status" value="1"/>
</dbReference>
<dbReference type="InterPro" id="IPR038120">
    <property type="entry name" value="Rpb1_funnel_sf"/>
</dbReference>
<dbReference type="GO" id="GO:0005665">
    <property type="term" value="C:RNA polymerase II, core complex"/>
    <property type="evidence" value="ECO:0007669"/>
    <property type="project" value="TreeGrafter"/>
</dbReference>